<gene>
    <name evidence="1" type="ORF">FHW37_102997</name>
</gene>
<dbReference type="RefSeq" id="WP_145635857.1">
    <property type="nucleotide sequence ID" value="NZ_VIWP01000002.1"/>
</dbReference>
<dbReference type="Proteomes" id="UP000320653">
    <property type="component" value="Unassembled WGS sequence"/>
</dbReference>
<keyword evidence="2" id="KW-1185">Reference proteome</keyword>
<name>A0A561R422_9HYPH</name>
<proteinExistence type="predicted"/>
<evidence type="ECO:0000313" key="1">
    <source>
        <dbReference type="EMBL" id="TWF57354.1"/>
    </source>
</evidence>
<reference evidence="1 2" key="1">
    <citation type="submission" date="2019-06" db="EMBL/GenBank/DDBJ databases">
        <title>Sorghum-associated microbial communities from plants grown in Nebraska, USA.</title>
        <authorList>
            <person name="Schachtman D."/>
        </authorList>
    </citation>
    <scope>NUCLEOTIDE SEQUENCE [LARGE SCALE GENOMIC DNA]</scope>
    <source>
        <strain evidence="1 2">1225</strain>
    </source>
</reference>
<accession>A0A561R422</accession>
<dbReference type="OrthoDB" id="8297311at2"/>
<dbReference type="AlphaFoldDB" id="A0A561R422"/>
<evidence type="ECO:0000313" key="2">
    <source>
        <dbReference type="Proteomes" id="UP000320653"/>
    </source>
</evidence>
<comment type="caution">
    <text evidence="1">The sequence shown here is derived from an EMBL/GenBank/DDBJ whole genome shotgun (WGS) entry which is preliminary data.</text>
</comment>
<organism evidence="1 2">
    <name type="scientific">Neorhizobium alkalisoli</name>
    <dbReference type="NCBI Taxonomy" id="528178"/>
    <lineage>
        <taxon>Bacteria</taxon>
        <taxon>Pseudomonadati</taxon>
        <taxon>Pseudomonadota</taxon>
        <taxon>Alphaproteobacteria</taxon>
        <taxon>Hyphomicrobiales</taxon>
        <taxon>Rhizobiaceae</taxon>
        <taxon>Rhizobium/Agrobacterium group</taxon>
        <taxon>Neorhizobium</taxon>
    </lineage>
</organism>
<protein>
    <submittedName>
        <fullName evidence="1">Uncharacterized protein</fullName>
    </submittedName>
</protein>
<sequence>MQADETISVKLELPIDTLKAFDEIAAVLGTDKQSLMSAILADYISQGVEEILEEAEGVAALDRGEGTDLDDFLGQARSIVEAAEAKRTRRAG</sequence>
<dbReference type="EMBL" id="VIWP01000002">
    <property type="protein sequence ID" value="TWF57354.1"/>
    <property type="molecule type" value="Genomic_DNA"/>
</dbReference>